<dbReference type="Proteomes" id="UP000182977">
    <property type="component" value="Chromosome I"/>
</dbReference>
<sequence>MTASLFRADRLVDGTGAPPVAGAAILIEAGRLAADRGRLVLTGR</sequence>
<evidence type="ECO:0000313" key="2">
    <source>
        <dbReference type="Proteomes" id="UP000182977"/>
    </source>
</evidence>
<name>A0A1H2JS47_9ACTN</name>
<keyword evidence="2" id="KW-1185">Reference proteome</keyword>
<organism evidence="1 2">
    <name type="scientific">Jiangella alkaliphila</name>
    <dbReference type="NCBI Taxonomy" id="419479"/>
    <lineage>
        <taxon>Bacteria</taxon>
        <taxon>Bacillati</taxon>
        <taxon>Actinomycetota</taxon>
        <taxon>Actinomycetes</taxon>
        <taxon>Jiangellales</taxon>
        <taxon>Jiangellaceae</taxon>
        <taxon>Jiangella</taxon>
    </lineage>
</organism>
<reference evidence="2" key="1">
    <citation type="submission" date="2016-10" db="EMBL/GenBank/DDBJ databases">
        <authorList>
            <person name="Varghese N."/>
            <person name="Submissions S."/>
        </authorList>
    </citation>
    <scope>NUCLEOTIDE SEQUENCE [LARGE SCALE GENOMIC DNA]</scope>
    <source>
        <strain evidence="2">DSM 45079</strain>
    </source>
</reference>
<accession>A0A1H2JS47</accession>
<dbReference type="STRING" id="419479.SAMN04488563_2991"/>
<dbReference type="EMBL" id="LT629791">
    <property type="protein sequence ID" value="SDU58961.1"/>
    <property type="molecule type" value="Genomic_DNA"/>
</dbReference>
<protein>
    <submittedName>
        <fullName evidence="1">Uncharacterized protein</fullName>
    </submittedName>
</protein>
<evidence type="ECO:0000313" key="1">
    <source>
        <dbReference type="EMBL" id="SDU58961.1"/>
    </source>
</evidence>
<gene>
    <name evidence="1" type="ORF">SAMN04488563_2991</name>
</gene>
<proteinExistence type="predicted"/>
<dbReference type="RefSeq" id="WP_267884845.1">
    <property type="nucleotide sequence ID" value="NZ_KQ061221.1"/>
</dbReference>
<dbReference type="AlphaFoldDB" id="A0A1H2JS47"/>